<reference evidence="2 3" key="1">
    <citation type="submission" date="2019-01" db="EMBL/GenBank/DDBJ databases">
        <title>Genomic analysis of febrile catheter-associated UTI E. coli isolates.</title>
        <authorList>
            <person name="Potter R."/>
            <person name="Zou Z."/>
            <person name="Henderson J."/>
            <person name="Dantas G."/>
        </authorList>
    </citation>
    <scope>NUCLEOTIDE SEQUENCE [LARGE SCALE GENOMIC DNA]</scope>
    <source>
        <strain evidence="2 3">29_CAASB</strain>
    </source>
</reference>
<organism evidence="2 3">
    <name type="scientific">Escherichia coli</name>
    <dbReference type="NCBI Taxonomy" id="562"/>
    <lineage>
        <taxon>Bacteria</taxon>
        <taxon>Pseudomonadati</taxon>
        <taxon>Pseudomonadota</taxon>
        <taxon>Gammaproteobacteria</taxon>
        <taxon>Enterobacterales</taxon>
        <taxon>Enterobacteriaceae</taxon>
        <taxon>Escherichia</taxon>
    </lineage>
</organism>
<protein>
    <submittedName>
        <fullName evidence="2">Type IV secretion protein Rhs</fullName>
    </submittedName>
</protein>
<feature type="region of interest" description="Disordered" evidence="1">
    <location>
        <begin position="1"/>
        <end position="76"/>
    </location>
</feature>
<accession>A0A444R5Q9</accession>
<evidence type="ECO:0000256" key="1">
    <source>
        <dbReference type="SAM" id="MobiDB-lite"/>
    </source>
</evidence>
<dbReference type="Proteomes" id="UP000288730">
    <property type="component" value="Unassembled WGS sequence"/>
</dbReference>
<dbReference type="EMBL" id="SCJN01000396">
    <property type="protein sequence ID" value="RXD06209.1"/>
    <property type="molecule type" value="Genomic_DNA"/>
</dbReference>
<comment type="caution">
    <text evidence="2">The sequence shown here is derived from an EMBL/GenBank/DDBJ whole genome shotgun (WGS) entry which is preliminary data.</text>
</comment>
<evidence type="ECO:0000313" key="3">
    <source>
        <dbReference type="Proteomes" id="UP000288730"/>
    </source>
</evidence>
<evidence type="ECO:0000313" key="2">
    <source>
        <dbReference type="EMBL" id="RXD06209.1"/>
    </source>
</evidence>
<gene>
    <name evidence="2" type="ORF">EPS76_25905</name>
</gene>
<proteinExistence type="predicted"/>
<dbReference type="AlphaFoldDB" id="A0A444R5Q9"/>
<name>A0A444R5Q9_ECOLX</name>
<sequence length="149" mass="16077">MVIHSGGVDIVGPKISLNSGGSPGTPVPALQPAVLKTLGDEKSGDGSDSGEENEDSGGNCVTGSGGDDRGDDEDEPEKYTLQFHFTDDDGIPYSETRYIAFFEDGTQTRGETDEEGYTERFFVSSKHEIKVKLLFANDDFLSMEGHYGR</sequence>